<dbReference type="PROSITE" id="PS51352">
    <property type="entry name" value="THIOREDOXIN_2"/>
    <property type="match status" value="1"/>
</dbReference>
<dbReference type="Pfam" id="PF00578">
    <property type="entry name" value="AhpC-TSA"/>
    <property type="match status" value="1"/>
</dbReference>
<evidence type="ECO:0000256" key="2">
    <source>
        <dbReference type="SAM" id="SignalP"/>
    </source>
</evidence>
<evidence type="ECO:0000313" key="5">
    <source>
        <dbReference type="Proteomes" id="UP000178198"/>
    </source>
</evidence>
<dbReference type="InterPro" id="IPR013766">
    <property type="entry name" value="Thioredoxin_domain"/>
</dbReference>
<dbReference type="KEGG" id="fcm:BIW12_01075"/>
<feature type="chain" id="PRO_5009444287" description="Thioredoxin domain-containing protein" evidence="2">
    <location>
        <begin position="20"/>
        <end position="158"/>
    </location>
</feature>
<reference evidence="4 5" key="1">
    <citation type="submission" date="2016-10" db="EMBL/GenBank/DDBJ databases">
        <title>Complete Genome Sequence of Flavobacterium sp. PK15.</title>
        <authorList>
            <person name="Ekwe A."/>
            <person name="Kim S.B."/>
        </authorList>
    </citation>
    <scope>NUCLEOTIDE SEQUENCE [LARGE SCALE GENOMIC DNA]</scope>
    <source>
        <strain evidence="4 5">PK15</strain>
    </source>
</reference>
<keyword evidence="2" id="KW-0732">Signal</keyword>
<evidence type="ECO:0000256" key="1">
    <source>
        <dbReference type="ARBA" id="ARBA00023284"/>
    </source>
</evidence>
<dbReference type="AlphaFoldDB" id="A0A1D9P6L2"/>
<evidence type="ECO:0000313" key="4">
    <source>
        <dbReference type="EMBL" id="AOZ98143.1"/>
    </source>
</evidence>
<dbReference type="Proteomes" id="UP000178198">
    <property type="component" value="Chromosome"/>
</dbReference>
<dbReference type="GO" id="GO:0016209">
    <property type="term" value="F:antioxidant activity"/>
    <property type="evidence" value="ECO:0007669"/>
    <property type="project" value="InterPro"/>
</dbReference>
<accession>A0A1D9P6L2</accession>
<dbReference type="InterPro" id="IPR000866">
    <property type="entry name" value="AhpC/TSA"/>
</dbReference>
<sequence>MKYFALFAFTVLFSLQIQAQKVVVYDNYTALEKAVLSDVNTTYVVNFWATWCAPCVKELPHFEQLNSENKKVKVVLVSLDFQNQYEAKLLPFLKKKDIKSEVVLLTDKDYNTWLPAVDKDWSGSIPATLIIKNGKKVFVEKMFASYDELNQYVNSTIN</sequence>
<keyword evidence="1" id="KW-0676">Redox-active center</keyword>
<dbReference type="PANTHER" id="PTHR42852:SF17">
    <property type="entry name" value="THIOREDOXIN-LIKE PROTEIN HI_1115"/>
    <property type="match status" value="1"/>
</dbReference>
<dbReference type="PANTHER" id="PTHR42852">
    <property type="entry name" value="THIOL:DISULFIDE INTERCHANGE PROTEIN DSBE"/>
    <property type="match status" value="1"/>
</dbReference>
<dbReference type="GO" id="GO:0016491">
    <property type="term" value="F:oxidoreductase activity"/>
    <property type="evidence" value="ECO:0007669"/>
    <property type="project" value="InterPro"/>
</dbReference>
<dbReference type="InterPro" id="IPR036249">
    <property type="entry name" value="Thioredoxin-like_sf"/>
</dbReference>
<proteinExistence type="predicted"/>
<gene>
    <name evidence="4" type="ORF">BIW12_01075</name>
</gene>
<dbReference type="InterPro" id="IPR050553">
    <property type="entry name" value="Thioredoxin_ResA/DsbE_sf"/>
</dbReference>
<dbReference type="SUPFAM" id="SSF52833">
    <property type="entry name" value="Thioredoxin-like"/>
    <property type="match status" value="1"/>
</dbReference>
<dbReference type="EMBL" id="CP017774">
    <property type="protein sequence ID" value="AOZ98143.1"/>
    <property type="molecule type" value="Genomic_DNA"/>
</dbReference>
<dbReference type="PROSITE" id="PS00194">
    <property type="entry name" value="THIOREDOXIN_1"/>
    <property type="match status" value="1"/>
</dbReference>
<keyword evidence="5" id="KW-1185">Reference proteome</keyword>
<dbReference type="STRING" id="1306519.BIW12_01075"/>
<dbReference type="CDD" id="cd02966">
    <property type="entry name" value="TlpA_like_family"/>
    <property type="match status" value="1"/>
</dbReference>
<protein>
    <recommendedName>
        <fullName evidence="3">Thioredoxin domain-containing protein</fullName>
    </recommendedName>
</protein>
<evidence type="ECO:0000259" key="3">
    <source>
        <dbReference type="PROSITE" id="PS51352"/>
    </source>
</evidence>
<dbReference type="RefSeq" id="WP_071183418.1">
    <property type="nucleotide sequence ID" value="NZ_CP017774.1"/>
</dbReference>
<dbReference type="Gene3D" id="3.40.30.10">
    <property type="entry name" value="Glutaredoxin"/>
    <property type="match status" value="1"/>
</dbReference>
<feature type="signal peptide" evidence="2">
    <location>
        <begin position="1"/>
        <end position="19"/>
    </location>
</feature>
<name>A0A1D9P6L2_9FLAO</name>
<feature type="domain" description="Thioredoxin" evidence="3">
    <location>
        <begin position="11"/>
        <end position="158"/>
    </location>
</feature>
<organism evidence="4 5">
    <name type="scientific">Flavobacterium commune</name>
    <dbReference type="NCBI Taxonomy" id="1306519"/>
    <lineage>
        <taxon>Bacteria</taxon>
        <taxon>Pseudomonadati</taxon>
        <taxon>Bacteroidota</taxon>
        <taxon>Flavobacteriia</taxon>
        <taxon>Flavobacteriales</taxon>
        <taxon>Flavobacteriaceae</taxon>
        <taxon>Flavobacterium</taxon>
    </lineage>
</organism>
<dbReference type="OrthoDB" id="9815205at2"/>
<dbReference type="InterPro" id="IPR017937">
    <property type="entry name" value="Thioredoxin_CS"/>
</dbReference>